<organism evidence="2 3">
    <name type="scientific">Pseudooceanicola sediminis</name>
    <dbReference type="NCBI Taxonomy" id="2211117"/>
    <lineage>
        <taxon>Bacteria</taxon>
        <taxon>Pseudomonadati</taxon>
        <taxon>Pseudomonadota</taxon>
        <taxon>Alphaproteobacteria</taxon>
        <taxon>Rhodobacterales</taxon>
        <taxon>Paracoccaceae</taxon>
        <taxon>Pseudooceanicola</taxon>
    </lineage>
</organism>
<name>A0A399J166_9RHOB</name>
<keyword evidence="3" id="KW-1185">Reference proteome</keyword>
<sequence>MPVPEFTPFEGLLPSEGDPATFSPRAQALFEWFTATGAPQLAAMATEIAAALGEMSATLTQTNEASGAAQFARQGADSSKGIAVAARVAAEAARDISVAASENAQRVAGYVEQWDDGASGLVYEVGAFIYQAFEVGPAAVGTKNQATPTGYNGVLVPRSGVHIWIPGWGGQGSAGLWYRTDRPTMADLNAAIIALTDRIAALEAA</sequence>
<dbReference type="OrthoDB" id="9810174at2"/>
<protein>
    <submittedName>
        <fullName evidence="2">Uncharacterized protein</fullName>
    </submittedName>
</protein>
<reference evidence="2 3" key="1">
    <citation type="submission" date="2018-08" db="EMBL/GenBank/DDBJ databases">
        <title>Pseudooceanicola sediminis CY03 in the family Rhodobacteracea.</title>
        <authorList>
            <person name="Zhang Y.-J."/>
        </authorList>
    </citation>
    <scope>NUCLEOTIDE SEQUENCE [LARGE SCALE GENOMIC DNA]</scope>
    <source>
        <strain evidence="2 3">CY03</strain>
    </source>
</reference>
<dbReference type="AlphaFoldDB" id="A0A399J166"/>
<gene>
    <name evidence="2" type="ORF">DL237_09915</name>
</gene>
<dbReference type="EMBL" id="QWJJ01000007">
    <property type="protein sequence ID" value="RII38984.1"/>
    <property type="molecule type" value="Genomic_DNA"/>
</dbReference>
<dbReference type="Proteomes" id="UP000265848">
    <property type="component" value="Unassembled WGS sequence"/>
</dbReference>
<accession>A0A399J166</accession>
<evidence type="ECO:0000313" key="2">
    <source>
        <dbReference type="EMBL" id="RII38984.1"/>
    </source>
</evidence>
<dbReference type="RefSeq" id="WP_119398894.1">
    <property type="nucleotide sequence ID" value="NZ_QWJJ01000007.1"/>
</dbReference>
<proteinExistence type="predicted"/>
<feature type="region of interest" description="Disordered" evidence="1">
    <location>
        <begin position="1"/>
        <end position="20"/>
    </location>
</feature>
<evidence type="ECO:0000313" key="3">
    <source>
        <dbReference type="Proteomes" id="UP000265848"/>
    </source>
</evidence>
<comment type="caution">
    <text evidence="2">The sequence shown here is derived from an EMBL/GenBank/DDBJ whole genome shotgun (WGS) entry which is preliminary data.</text>
</comment>
<evidence type="ECO:0000256" key="1">
    <source>
        <dbReference type="SAM" id="MobiDB-lite"/>
    </source>
</evidence>